<evidence type="ECO:0000313" key="2">
    <source>
        <dbReference type="Proteomes" id="UP000299102"/>
    </source>
</evidence>
<dbReference type="EMBL" id="BGZK01000043">
    <property type="protein sequence ID" value="GBP10896.1"/>
    <property type="molecule type" value="Genomic_DNA"/>
</dbReference>
<name>A0A4C1T9T4_EUMVA</name>
<proteinExistence type="predicted"/>
<comment type="caution">
    <text evidence="1">The sequence shown here is derived from an EMBL/GenBank/DDBJ whole genome shotgun (WGS) entry which is preliminary data.</text>
</comment>
<dbReference type="OrthoDB" id="10063846at2759"/>
<reference evidence="1 2" key="1">
    <citation type="journal article" date="2019" name="Commun. Biol.">
        <title>The bagworm genome reveals a unique fibroin gene that provides high tensile strength.</title>
        <authorList>
            <person name="Kono N."/>
            <person name="Nakamura H."/>
            <person name="Ohtoshi R."/>
            <person name="Tomita M."/>
            <person name="Numata K."/>
            <person name="Arakawa K."/>
        </authorList>
    </citation>
    <scope>NUCLEOTIDE SEQUENCE [LARGE SCALE GENOMIC DNA]</scope>
</reference>
<sequence>MMSGGKKRKVDAEGRRFQQKRIEESFFILCNALGESSNLSDKAQLAIFIRDVEQESTGTEESLALQPLKGILQERTFLMKFKR</sequence>
<protein>
    <submittedName>
        <fullName evidence="1">Uncharacterized protein</fullName>
    </submittedName>
</protein>
<accession>A0A4C1T9T4</accession>
<dbReference type="Proteomes" id="UP000299102">
    <property type="component" value="Unassembled WGS sequence"/>
</dbReference>
<evidence type="ECO:0000313" key="1">
    <source>
        <dbReference type="EMBL" id="GBP10896.1"/>
    </source>
</evidence>
<dbReference type="AlphaFoldDB" id="A0A4C1T9T4"/>
<gene>
    <name evidence="1" type="ORF">EVAR_5473_1</name>
</gene>
<keyword evidence="2" id="KW-1185">Reference proteome</keyword>
<organism evidence="1 2">
    <name type="scientific">Eumeta variegata</name>
    <name type="common">Bagworm moth</name>
    <name type="synonym">Eumeta japonica</name>
    <dbReference type="NCBI Taxonomy" id="151549"/>
    <lineage>
        <taxon>Eukaryota</taxon>
        <taxon>Metazoa</taxon>
        <taxon>Ecdysozoa</taxon>
        <taxon>Arthropoda</taxon>
        <taxon>Hexapoda</taxon>
        <taxon>Insecta</taxon>
        <taxon>Pterygota</taxon>
        <taxon>Neoptera</taxon>
        <taxon>Endopterygota</taxon>
        <taxon>Lepidoptera</taxon>
        <taxon>Glossata</taxon>
        <taxon>Ditrysia</taxon>
        <taxon>Tineoidea</taxon>
        <taxon>Psychidae</taxon>
        <taxon>Oiketicinae</taxon>
        <taxon>Eumeta</taxon>
    </lineage>
</organism>